<gene>
    <name evidence="1" type="ORF">N018_12420</name>
</gene>
<reference evidence="1 2" key="1">
    <citation type="submission" date="2013-12" db="EMBL/GenBank/DDBJ databases">
        <title>Interactions Between Genome Architecture and Virulence Genes in Pseudomonas syringae, strain CC1557 as a model.</title>
        <authorList>
            <person name="Baltrus D."/>
            <person name="Hockett K."/>
            <person name="Karlsrud E."/>
            <person name="Dougherty K."/>
            <person name="Nishimura M."/>
        </authorList>
    </citation>
    <scope>NUCLEOTIDE SEQUENCE [LARGE SCALE GENOMIC DNA]</scope>
    <source>
        <strain evidence="1 2">CC1557</strain>
    </source>
</reference>
<dbReference type="EMBL" id="CP007014">
    <property type="protein sequence ID" value="AHG43582.1"/>
    <property type="molecule type" value="Genomic_DNA"/>
</dbReference>
<name>W0MYS1_PSESX</name>
<proteinExistence type="predicted"/>
<sequence>MICYEGVIAIDHKHLTYEVDESWEFRRPLHVIKQIPLSTVTNGEFKVAIKPT</sequence>
<accession>W0MYS1</accession>
<protein>
    <submittedName>
        <fullName evidence="1">Uncharacterized protein</fullName>
    </submittedName>
</protein>
<dbReference type="AlphaFoldDB" id="W0MYS1"/>
<evidence type="ECO:0000313" key="2">
    <source>
        <dbReference type="Proteomes" id="UP000019089"/>
    </source>
</evidence>
<evidence type="ECO:0000313" key="1">
    <source>
        <dbReference type="EMBL" id="AHG43582.1"/>
    </source>
</evidence>
<dbReference type="Proteomes" id="UP000019089">
    <property type="component" value="Chromosome"/>
</dbReference>
<dbReference type="KEGG" id="psyr:N018_12420"/>
<dbReference type="HOGENOM" id="CLU_3083810_0_0_6"/>
<organism evidence="1 2">
    <name type="scientific">Pseudomonas syringae CC1557</name>
    <dbReference type="NCBI Taxonomy" id="1357279"/>
    <lineage>
        <taxon>Bacteria</taxon>
        <taxon>Pseudomonadati</taxon>
        <taxon>Pseudomonadota</taxon>
        <taxon>Gammaproteobacteria</taxon>
        <taxon>Pseudomonadales</taxon>
        <taxon>Pseudomonadaceae</taxon>
        <taxon>Pseudomonas</taxon>
        <taxon>Pseudomonas syringae</taxon>
    </lineage>
</organism>